<evidence type="ECO:0000256" key="2">
    <source>
        <dbReference type="ARBA" id="ARBA00008954"/>
    </source>
</evidence>
<keyword evidence="6" id="KW-1185">Reference proteome</keyword>
<reference evidence="5" key="1">
    <citation type="journal article" date="2021" name="Nat. Commun.">
        <title>Genetic determinants of endophytism in the Arabidopsis root mycobiome.</title>
        <authorList>
            <person name="Mesny F."/>
            <person name="Miyauchi S."/>
            <person name="Thiergart T."/>
            <person name="Pickel B."/>
            <person name="Atanasova L."/>
            <person name="Karlsson M."/>
            <person name="Huettel B."/>
            <person name="Barry K.W."/>
            <person name="Haridas S."/>
            <person name="Chen C."/>
            <person name="Bauer D."/>
            <person name="Andreopoulos W."/>
            <person name="Pangilinan J."/>
            <person name="LaButti K."/>
            <person name="Riley R."/>
            <person name="Lipzen A."/>
            <person name="Clum A."/>
            <person name="Drula E."/>
            <person name="Henrissat B."/>
            <person name="Kohler A."/>
            <person name="Grigoriev I.V."/>
            <person name="Martin F.M."/>
            <person name="Hacquard S."/>
        </authorList>
    </citation>
    <scope>NUCLEOTIDE SEQUENCE</scope>
    <source>
        <strain evidence="5">MPI-CAGE-AT-0147</strain>
    </source>
</reference>
<evidence type="ECO:0000313" key="6">
    <source>
        <dbReference type="Proteomes" id="UP000738349"/>
    </source>
</evidence>
<dbReference type="InterPro" id="IPR005814">
    <property type="entry name" value="Aminotrans_3"/>
</dbReference>
<dbReference type="Gene3D" id="3.40.640.10">
    <property type="entry name" value="Type I PLP-dependent aspartate aminotransferase-like (Major domain)"/>
    <property type="match status" value="1"/>
</dbReference>
<accession>A0A9P9E1J3</accession>
<comment type="similarity">
    <text evidence="2 4">Belongs to the class-III pyridoxal-phosphate-dependent aminotransferase family.</text>
</comment>
<keyword evidence="3 4" id="KW-0663">Pyridoxal phosphate</keyword>
<dbReference type="FunFam" id="3.40.640.10:FF:000004">
    <property type="entry name" value="Acetylornithine aminotransferase"/>
    <property type="match status" value="1"/>
</dbReference>
<dbReference type="GO" id="GO:0008483">
    <property type="term" value="F:transaminase activity"/>
    <property type="evidence" value="ECO:0007669"/>
    <property type="project" value="UniProtKB-KW"/>
</dbReference>
<dbReference type="PANTHER" id="PTHR43094">
    <property type="entry name" value="AMINOTRANSFERASE"/>
    <property type="match status" value="1"/>
</dbReference>
<dbReference type="GO" id="GO:0005829">
    <property type="term" value="C:cytosol"/>
    <property type="evidence" value="ECO:0007669"/>
    <property type="project" value="TreeGrafter"/>
</dbReference>
<dbReference type="GO" id="GO:0030170">
    <property type="term" value="F:pyridoxal phosphate binding"/>
    <property type="evidence" value="ECO:0007669"/>
    <property type="project" value="InterPro"/>
</dbReference>
<dbReference type="InterPro" id="IPR015424">
    <property type="entry name" value="PyrdxlP-dep_Trfase"/>
</dbReference>
<dbReference type="NCBIfam" id="NF005685">
    <property type="entry name" value="PRK07483.1"/>
    <property type="match status" value="1"/>
</dbReference>
<dbReference type="Proteomes" id="UP000738349">
    <property type="component" value="Unassembled WGS sequence"/>
</dbReference>
<dbReference type="EMBL" id="JAGMUV010000018">
    <property type="protein sequence ID" value="KAH7129051.1"/>
    <property type="molecule type" value="Genomic_DNA"/>
</dbReference>
<dbReference type="PANTHER" id="PTHR43094:SF1">
    <property type="entry name" value="AMINOTRANSFERASE CLASS-III"/>
    <property type="match status" value="1"/>
</dbReference>
<dbReference type="SUPFAM" id="SSF53383">
    <property type="entry name" value="PLP-dependent transferases"/>
    <property type="match status" value="1"/>
</dbReference>
<dbReference type="Pfam" id="PF00202">
    <property type="entry name" value="Aminotran_3"/>
    <property type="match status" value="1"/>
</dbReference>
<protein>
    <submittedName>
        <fullName evidence="5">Aminotransferase class-III</fullName>
    </submittedName>
</protein>
<evidence type="ECO:0000256" key="1">
    <source>
        <dbReference type="ARBA" id="ARBA00001933"/>
    </source>
</evidence>
<evidence type="ECO:0000256" key="4">
    <source>
        <dbReference type="RuleBase" id="RU003560"/>
    </source>
</evidence>
<sequence length="518" mass="56362">MMLTRNTSKGPFRVLCAFRPRPSLLGANVSSSKAVRIRTFTHEIRMMATATANATASADNISVSKSPSAVLHRTLKDAPMQVVSANGKHLTFSNGHTILDTTCGAAVACIGYGNKRVKDAMVAQIDKFAYCNSMFYGHPIGEELAAELIRGTDGVMSKAYIMCSGSEAMDSAMKMARQYFLELHPKQNKRINFIAREGSYHGTTLGSLSMSGHVGRRKLFLDMLLPNVYRVSACNEYRGRREDQTVEEYVQQLADELDRKFQEIGPETVCAFVAEPIVGATLGCVPAVPGYFKAMKAVCEKYGALLILDEVMSGMGRCGSLHAWQQEDVTPDIQTLAKGLGGGYAPIAAMLINHRVADALTSGSGAFQHGHTYQGHPVSCAAALEVQRIIREDNLVENVREKGALLEMLLHEHLDDHPYVGNIRGKGLFWGIEFAADKKTKDPFSPSLGVANAVYQTGFNELGISLYPGTGTKNGVEGDHVLLSPAYTSTEEEMRDMAMRVKEAVVKTFHALNLPLGS</sequence>
<proteinExistence type="inferred from homology"/>
<comment type="caution">
    <text evidence="5">The sequence shown here is derived from an EMBL/GenBank/DDBJ whole genome shotgun (WGS) entry which is preliminary data.</text>
</comment>
<keyword evidence="5" id="KW-0032">Aminotransferase</keyword>
<keyword evidence="5" id="KW-0808">Transferase</keyword>
<name>A0A9P9E1J3_9HYPO</name>
<dbReference type="InterPro" id="IPR015422">
    <property type="entry name" value="PyrdxlP-dep_Trfase_small"/>
</dbReference>
<gene>
    <name evidence="5" type="ORF">EDB81DRAFT_906872</name>
</gene>
<organism evidence="5 6">
    <name type="scientific">Dactylonectria macrodidyma</name>
    <dbReference type="NCBI Taxonomy" id="307937"/>
    <lineage>
        <taxon>Eukaryota</taxon>
        <taxon>Fungi</taxon>
        <taxon>Dikarya</taxon>
        <taxon>Ascomycota</taxon>
        <taxon>Pezizomycotina</taxon>
        <taxon>Sordariomycetes</taxon>
        <taxon>Hypocreomycetidae</taxon>
        <taxon>Hypocreales</taxon>
        <taxon>Nectriaceae</taxon>
        <taxon>Dactylonectria</taxon>
    </lineage>
</organism>
<dbReference type="InterPro" id="IPR015421">
    <property type="entry name" value="PyrdxlP-dep_Trfase_major"/>
</dbReference>
<evidence type="ECO:0000313" key="5">
    <source>
        <dbReference type="EMBL" id="KAH7129051.1"/>
    </source>
</evidence>
<dbReference type="AlphaFoldDB" id="A0A9P9E1J3"/>
<evidence type="ECO:0000256" key="3">
    <source>
        <dbReference type="ARBA" id="ARBA00022898"/>
    </source>
</evidence>
<dbReference type="OrthoDB" id="5419315at2759"/>
<dbReference type="CDD" id="cd00610">
    <property type="entry name" value="OAT_like"/>
    <property type="match status" value="1"/>
</dbReference>
<comment type="cofactor">
    <cofactor evidence="1">
        <name>pyridoxal 5'-phosphate</name>
        <dbReference type="ChEBI" id="CHEBI:597326"/>
    </cofactor>
</comment>
<dbReference type="Gene3D" id="3.90.1150.10">
    <property type="entry name" value="Aspartate Aminotransferase, domain 1"/>
    <property type="match status" value="1"/>
</dbReference>